<proteinExistence type="inferred from homology"/>
<dbReference type="PANTHER" id="PTHR46300">
    <property type="entry name" value="P450, PUTATIVE (EUROFUNG)-RELATED-RELATED"/>
    <property type="match status" value="1"/>
</dbReference>
<comment type="subcellular location">
    <subcellularLocation>
        <location evidence="2">Membrane</location>
        <topology evidence="2">Single-pass membrane protein</topology>
    </subcellularLocation>
</comment>
<accession>A0AAD7KKD3</accession>
<protein>
    <submittedName>
        <fullName evidence="14">Cytochrome P450</fullName>
    </submittedName>
</protein>
<organism evidence="14 15">
    <name type="scientific">Mycena maculata</name>
    <dbReference type="NCBI Taxonomy" id="230809"/>
    <lineage>
        <taxon>Eukaryota</taxon>
        <taxon>Fungi</taxon>
        <taxon>Dikarya</taxon>
        <taxon>Basidiomycota</taxon>
        <taxon>Agaricomycotina</taxon>
        <taxon>Agaricomycetes</taxon>
        <taxon>Agaricomycetidae</taxon>
        <taxon>Agaricales</taxon>
        <taxon>Marasmiineae</taxon>
        <taxon>Mycenaceae</taxon>
        <taxon>Mycena</taxon>
    </lineage>
</organism>
<dbReference type="InterPro" id="IPR050364">
    <property type="entry name" value="Cytochrome_P450_fung"/>
</dbReference>
<evidence type="ECO:0000256" key="12">
    <source>
        <dbReference type="ARBA" id="ARBA00023136"/>
    </source>
</evidence>
<dbReference type="GO" id="GO:0004497">
    <property type="term" value="F:monooxygenase activity"/>
    <property type="evidence" value="ECO:0007669"/>
    <property type="project" value="UniProtKB-KW"/>
</dbReference>
<evidence type="ECO:0000256" key="9">
    <source>
        <dbReference type="ARBA" id="ARBA00023002"/>
    </source>
</evidence>
<keyword evidence="10" id="KW-0408">Iron</keyword>
<dbReference type="GO" id="GO:0020037">
    <property type="term" value="F:heme binding"/>
    <property type="evidence" value="ECO:0007669"/>
    <property type="project" value="InterPro"/>
</dbReference>
<dbReference type="PRINTS" id="PR00463">
    <property type="entry name" value="EP450I"/>
</dbReference>
<evidence type="ECO:0000256" key="7">
    <source>
        <dbReference type="ARBA" id="ARBA00022723"/>
    </source>
</evidence>
<evidence type="ECO:0000256" key="6">
    <source>
        <dbReference type="ARBA" id="ARBA00022692"/>
    </source>
</evidence>
<evidence type="ECO:0000256" key="11">
    <source>
        <dbReference type="ARBA" id="ARBA00023033"/>
    </source>
</evidence>
<dbReference type="EMBL" id="JARJLG010000001">
    <property type="protein sequence ID" value="KAJ7785203.1"/>
    <property type="molecule type" value="Genomic_DNA"/>
</dbReference>
<evidence type="ECO:0000256" key="10">
    <source>
        <dbReference type="ARBA" id="ARBA00023004"/>
    </source>
</evidence>
<keyword evidence="12" id="KW-0472">Membrane</keyword>
<keyword evidence="7" id="KW-0479">Metal-binding</keyword>
<evidence type="ECO:0000256" key="8">
    <source>
        <dbReference type="ARBA" id="ARBA00022989"/>
    </source>
</evidence>
<comment type="similarity">
    <text evidence="4">Belongs to the cytochrome P450 family.</text>
</comment>
<evidence type="ECO:0000256" key="4">
    <source>
        <dbReference type="ARBA" id="ARBA00010617"/>
    </source>
</evidence>
<gene>
    <name evidence="14" type="ORF">DFH07DRAFT_726117</name>
</gene>
<evidence type="ECO:0000313" key="14">
    <source>
        <dbReference type="EMBL" id="KAJ7785203.1"/>
    </source>
</evidence>
<dbReference type="GO" id="GO:0005506">
    <property type="term" value="F:iron ion binding"/>
    <property type="evidence" value="ECO:0007669"/>
    <property type="project" value="InterPro"/>
</dbReference>
<dbReference type="InterPro" id="IPR036396">
    <property type="entry name" value="Cyt_P450_sf"/>
</dbReference>
<keyword evidence="15" id="KW-1185">Reference proteome</keyword>
<evidence type="ECO:0000256" key="3">
    <source>
        <dbReference type="ARBA" id="ARBA00005179"/>
    </source>
</evidence>
<comment type="cofactor">
    <cofactor evidence="1">
        <name>heme</name>
        <dbReference type="ChEBI" id="CHEBI:30413"/>
    </cofactor>
</comment>
<dbReference type="GO" id="GO:0016705">
    <property type="term" value="F:oxidoreductase activity, acting on paired donors, with incorporation or reduction of molecular oxygen"/>
    <property type="evidence" value="ECO:0007669"/>
    <property type="project" value="InterPro"/>
</dbReference>
<evidence type="ECO:0000256" key="5">
    <source>
        <dbReference type="ARBA" id="ARBA00022617"/>
    </source>
</evidence>
<dbReference type="AlphaFoldDB" id="A0AAD7KKD3"/>
<dbReference type="InterPro" id="IPR001128">
    <property type="entry name" value="Cyt_P450"/>
</dbReference>
<reference evidence="14" key="1">
    <citation type="submission" date="2023-03" db="EMBL/GenBank/DDBJ databases">
        <title>Massive genome expansion in bonnet fungi (Mycena s.s.) driven by repeated elements and novel gene families across ecological guilds.</title>
        <authorList>
            <consortium name="Lawrence Berkeley National Laboratory"/>
            <person name="Harder C.B."/>
            <person name="Miyauchi S."/>
            <person name="Viragh M."/>
            <person name="Kuo A."/>
            <person name="Thoen E."/>
            <person name="Andreopoulos B."/>
            <person name="Lu D."/>
            <person name="Skrede I."/>
            <person name="Drula E."/>
            <person name="Henrissat B."/>
            <person name="Morin E."/>
            <person name="Kohler A."/>
            <person name="Barry K."/>
            <person name="LaButti K."/>
            <person name="Morin E."/>
            <person name="Salamov A."/>
            <person name="Lipzen A."/>
            <person name="Mereny Z."/>
            <person name="Hegedus B."/>
            <person name="Baldrian P."/>
            <person name="Stursova M."/>
            <person name="Weitz H."/>
            <person name="Taylor A."/>
            <person name="Grigoriev I.V."/>
            <person name="Nagy L.G."/>
            <person name="Martin F."/>
            <person name="Kauserud H."/>
        </authorList>
    </citation>
    <scope>NUCLEOTIDE SEQUENCE</scope>
    <source>
        <strain evidence="14">CBHHK188m</strain>
    </source>
</reference>
<evidence type="ECO:0000256" key="1">
    <source>
        <dbReference type="ARBA" id="ARBA00001971"/>
    </source>
</evidence>
<keyword evidence="5" id="KW-0349">Heme</keyword>
<sequence length="89" mass="9758">TDIHSFILAMLSNPEAMKTAQEEIDGGIKIGFLPAFEDEESLPSLSAVVKETLRRSVVTPLAIPNSVIEDDIYQGYKIPAGFIVLPNVW</sequence>
<comment type="pathway">
    <text evidence="3">Secondary metabolite biosynthesis.</text>
</comment>
<dbReference type="GO" id="GO:0016020">
    <property type="term" value="C:membrane"/>
    <property type="evidence" value="ECO:0007669"/>
    <property type="project" value="UniProtKB-SubCell"/>
</dbReference>
<dbReference type="Pfam" id="PF00067">
    <property type="entry name" value="p450"/>
    <property type="match status" value="1"/>
</dbReference>
<keyword evidence="8" id="KW-1133">Transmembrane helix</keyword>
<keyword evidence="9" id="KW-0560">Oxidoreductase</keyword>
<name>A0AAD7KKD3_9AGAR</name>
<dbReference type="InterPro" id="IPR002401">
    <property type="entry name" value="Cyt_P450_E_grp-I"/>
</dbReference>
<keyword evidence="11" id="KW-0503">Monooxygenase</keyword>
<evidence type="ECO:0000256" key="2">
    <source>
        <dbReference type="ARBA" id="ARBA00004167"/>
    </source>
</evidence>
<comment type="caution">
    <text evidence="14">The sequence shown here is derived from an EMBL/GenBank/DDBJ whole genome shotgun (WGS) entry which is preliminary data.</text>
</comment>
<dbReference type="Proteomes" id="UP001215280">
    <property type="component" value="Unassembled WGS sequence"/>
</dbReference>
<evidence type="ECO:0000256" key="13">
    <source>
        <dbReference type="ARBA" id="ARBA00023180"/>
    </source>
</evidence>
<dbReference type="Gene3D" id="1.10.630.10">
    <property type="entry name" value="Cytochrome P450"/>
    <property type="match status" value="1"/>
</dbReference>
<evidence type="ECO:0000313" key="15">
    <source>
        <dbReference type="Proteomes" id="UP001215280"/>
    </source>
</evidence>
<dbReference type="SUPFAM" id="SSF48264">
    <property type="entry name" value="Cytochrome P450"/>
    <property type="match status" value="1"/>
</dbReference>
<dbReference type="PANTHER" id="PTHR46300:SF2">
    <property type="entry name" value="CYTOCHROME P450 MONOOXYGENASE ALNH-RELATED"/>
    <property type="match status" value="1"/>
</dbReference>
<keyword evidence="6" id="KW-0812">Transmembrane</keyword>
<feature type="non-terminal residue" evidence="14">
    <location>
        <position position="89"/>
    </location>
</feature>
<keyword evidence="13" id="KW-0325">Glycoprotein</keyword>